<feature type="compositionally biased region" description="Basic and acidic residues" evidence="1">
    <location>
        <begin position="25"/>
        <end position="39"/>
    </location>
</feature>
<evidence type="ECO:0000313" key="2">
    <source>
        <dbReference type="EMBL" id="RBP51026.1"/>
    </source>
</evidence>
<evidence type="ECO:0000256" key="1">
    <source>
        <dbReference type="SAM" id="MobiDB-lite"/>
    </source>
</evidence>
<dbReference type="InParanoid" id="A0A395JJR8"/>
<dbReference type="AlphaFoldDB" id="A0A395JJR8"/>
<feature type="region of interest" description="Disordered" evidence="1">
    <location>
        <begin position="17"/>
        <end position="39"/>
    </location>
</feature>
<accession>A0A395JJR8</accession>
<comment type="caution">
    <text evidence="2">The sequence shown here is derived from an EMBL/GenBank/DDBJ whole genome shotgun (WGS) entry which is preliminary data.</text>
</comment>
<organism evidence="2 3">
    <name type="scientific">Arenicella xantha</name>
    <dbReference type="NCBI Taxonomy" id="644221"/>
    <lineage>
        <taxon>Bacteria</taxon>
        <taxon>Pseudomonadati</taxon>
        <taxon>Pseudomonadota</taxon>
        <taxon>Gammaproteobacteria</taxon>
        <taxon>Arenicellales</taxon>
        <taxon>Arenicellaceae</taxon>
        <taxon>Arenicella</taxon>
    </lineage>
</organism>
<sequence length="67" mass="7791">MSRRVGNTIVPRNHVVRASASRRGGVHERGRTAERMGSRAKVREMAEDWREDLAFEREVRVELNDDE</sequence>
<reference evidence="2 3" key="1">
    <citation type="submission" date="2018-06" db="EMBL/GenBank/DDBJ databases">
        <title>Genomic Encyclopedia of Type Strains, Phase IV (KMG-IV): sequencing the most valuable type-strain genomes for metagenomic binning, comparative biology and taxonomic classification.</title>
        <authorList>
            <person name="Goeker M."/>
        </authorList>
    </citation>
    <scope>NUCLEOTIDE SEQUENCE [LARGE SCALE GENOMIC DNA]</scope>
    <source>
        <strain evidence="2 3">DSM 24032</strain>
    </source>
</reference>
<keyword evidence="3" id="KW-1185">Reference proteome</keyword>
<evidence type="ECO:0000313" key="3">
    <source>
        <dbReference type="Proteomes" id="UP000253083"/>
    </source>
</evidence>
<name>A0A395JJR8_9GAMM</name>
<protein>
    <submittedName>
        <fullName evidence="2">Uncharacterized protein</fullName>
    </submittedName>
</protein>
<dbReference type="RefSeq" id="WP_113953830.1">
    <property type="nucleotide sequence ID" value="NZ_QNRT01000002.1"/>
</dbReference>
<dbReference type="EMBL" id="QNRT01000002">
    <property type="protein sequence ID" value="RBP51026.1"/>
    <property type="molecule type" value="Genomic_DNA"/>
</dbReference>
<proteinExistence type="predicted"/>
<gene>
    <name evidence="2" type="ORF">DFR28_102445</name>
</gene>
<dbReference type="Proteomes" id="UP000253083">
    <property type="component" value="Unassembled WGS sequence"/>
</dbReference>